<evidence type="ECO:0000259" key="2">
    <source>
        <dbReference type="Pfam" id="PF12770"/>
    </source>
</evidence>
<gene>
    <name evidence="3" type="ORF">JY651_17770</name>
</gene>
<dbReference type="EMBL" id="CP071090">
    <property type="protein sequence ID" value="QSQ28140.1"/>
    <property type="molecule type" value="Genomic_DNA"/>
</dbReference>
<sequence>MAGPGAARPALAAPDAGVAIPPAVAACVARFEASPHERESALCFYQSAQSAEGRDAARRELKALEARYPDEPWLPLALGHVEMLSGLRPAEEAYRRAVSGFRDQHHAEGEVLAAINLRNVLVTQGRTEEAREWTQRIVEVARDSGSTELNARALIVEANERFDVEHDLGGAFRLLKRAEVLAFPDGADGLKKQCLNSLATVSSLLGRLDEAEEFYHRLAELARSTHEGQQEARVRLALANLALQRHERRPEPGGRERVLALARVALAASEQAGSKALEVTSLRLVADTLGDSPEEQREAEELLRRCLALTDELAMPERRISCLWTRAERLSKADPTTADRDSAAALRLAYEHGNPHYLARALRVRATVAFRTQPLPEALRHAERTLDAVEALRELQRDVPSQAEVFANWATDYYRLAGWTLEAGGATGRSPQVAPREALERTFRVSERLRARTLLDALVASRALSASAGDEGRRTARAEVQRKLTAVQRRLLEPGLATGEREAALRELQELERSEAGLRPAPRHGATGFASLEAIERGLAPDEALLAFLVGDDLDVYGGPAGGAWLLAVTREGTRVHRLPERNRMAPAVALFAGLIERRDGSEAGTAAALYAQLLAPALTQLPSGVRRLLLVPDGPLHDLPFAALRERPDAPPLVARYELALVPSASLWRYWREQPPLASGGEALVLADPDRSAGTRMARASASERTGVFEEAAQLGALPEARREGYAVEKALRETKVTPRLLTGTSASERALKSADLASVRVLHLAAHAVVDAQAPERSALVLAPGADEEDGILQPREIAELRLDGALVVLSACRSASGAVLPGEGVLSLARAFFEAGSRAVVASLWPLRDDEAAGLVARFYRHLARGLSASAALRAAQLEAIDESQPASAWAGLVVLGDAALVAVEPRVPEASRGLLTVTHVAAGAVVLGLLAGALVWLRRRRTR</sequence>
<name>A0ABX7PCP9_9BACT</name>
<dbReference type="Proteomes" id="UP000662747">
    <property type="component" value="Chromosome"/>
</dbReference>
<organism evidence="3 4">
    <name type="scientific">Pyxidicoccus parkwayensis</name>
    <dbReference type="NCBI Taxonomy" id="2813578"/>
    <lineage>
        <taxon>Bacteria</taxon>
        <taxon>Pseudomonadati</taxon>
        <taxon>Myxococcota</taxon>
        <taxon>Myxococcia</taxon>
        <taxon>Myxococcales</taxon>
        <taxon>Cystobacterineae</taxon>
        <taxon>Myxococcaceae</taxon>
        <taxon>Pyxidicoccus</taxon>
    </lineage>
</organism>
<feature type="domain" description="CHAT" evidence="2">
    <location>
        <begin position="606"/>
        <end position="901"/>
    </location>
</feature>
<feature type="transmembrane region" description="Helical" evidence="1">
    <location>
        <begin position="918"/>
        <end position="941"/>
    </location>
</feature>
<keyword evidence="1" id="KW-0812">Transmembrane</keyword>
<keyword evidence="1" id="KW-1133">Transmembrane helix</keyword>
<keyword evidence="4" id="KW-1185">Reference proteome</keyword>
<keyword evidence="1" id="KW-0472">Membrane</keyword>
<dbReference type="SUPFAM" id="SSF48452">
    <property type="entry name" value="TPR-like"/>
    <property type="match status" value="1"/>
</dbReference>
<dbReference type="PANTHER" id="PTHR10098">
    <property type="entry name" value="RAPSYN-RELATED"/>
    <property type="match status" value="1"/>
</dbReference>
<reference evidence="3 4" key="1">
    <citation type="submission" date="2021-02" db="EMBL/GenBank/DDBJ databases">
        <title>De Novo genome assembly of isolated myxobacteria.</title>
        <authorList>
            <person name="Stevens D.C."/>
        </authorList>
    </citation>
    <scope>NUCLEOTIDE SEQUENCE [LARGE SCALE GENOMIC DNA]</scope>
    <source>
        <strain evidence="4">SCPEA02</strain>
    </source>
</reference>
<dbReference type="PANTHER" id="PTHR10098:SF108">
    <property type="entry name" value="TETRATRICOPEPTIDE REPEAT PROTEIN 28"/>
    <property type="match status" value="1"/>
</dbReference>
<dbReference type="Gene3D" id="1.25.40.10">
    <property type="entry name" value="Tetratricopeptide repeat domain"/>
    <property type="match status" value="2"/>
</dbReference>
<dbReference type="InterPro" id="IPR011990">
    <property type="entry name" value="TPR-like_helical_dom_sf"/>
</dbReference>
<evidence type="ECO:0000313" key="3">
    <source>
        <dbReference type="EMBL" id="QSQ28140.1"/>
    </source>
</evidence>
<accession>A0ABX7PCP9</accession>
<protein>
    <submittedName>
        <fullName evidence="3">CHAT domain-containing protein</fullName>
    </submittedName>
</protein>
<evidence type="ECO:0000256" key="1">
    <source>
        <dbReference type="SAM" id="Phobius"/>
    </source>
</evidence>
<dbReference type="InterPro" id="IPR024983">
    <property type="entry name" value="CHAT_dom"/>
</dbReference>
<proteinExistence type="predicted"/>
<dbReference type="Pfam" id="PF12770">
    <property type="entry name" value="CHAT"/>
    <property type="match status" value="1"/>
</dbReference>
<evidence type="ECO:0000313" key="4">
    <source>
        <dbReference type="Proteomes" id="UP000662747"/>
    </source>
</evidence>